<dbReference type="AlphaFoldDB" id="A0AAD6ZHV5"/>
<comment type="similarity">
    <text evidence="1">Belongs to the peptidase C48 family.</text>
</comment>
<evidence type="ECO:0000313" key="7">
    <source>
        <dbReference type="Proteomes" id="UP001218218"/>
    </source>
</evidence>
<feature type="compositionally biased region" description="Basic and acidic residues" evidence="4">
    <location>
        <begin position="323"/>
        <end position="334"/>
    </location>
</feature>
<reference evidence="6" key="1">
    <citation type="submission" date="2023-03" db="EMBL/GenBank/DDBJ databases">
        <title>Massive genome expansion in bonnet fungi (Mycena s.s.) driven by repeated elements and novel gene families across ecological guilds.</title>
        <authorList>
            <consortium name="Lawrence Berkeley National Laboratory"/>
            <person name="Harder C.B."/>
            <person name="Miyauchi S."/>
            <person name="Viragh M."/>
            <person name="Kuo A."/>
            <person name="Thoen E."/>
            <person name="Andreopoulos B."/>
            <person name="Lu D."/>
            <person name="Skrede I."/>
            <person name="Drula E."/>
            <person name="Henrissat B."/>
            <person name="Morin E."/>
            <person name="Kohler A."/>
            <person name="Barry K."/>
            <person name="LaButti K."/>
            <person name="Morin E."/>
            <person name="Salamov A."/>
            <person name="Lipzen A."/>
            <person name="Mereny Z."/>
            <person name="Hegedus B."/>
            <person name="Baldrian P."/>
            <person name="Stursova M."/>
            <person name="Weitz H."/>
            <person name="Taylor A."/>
            <person name="Grigoriev I.V."/>
            <person name="Nagy L.G."/>
            <person name="Martin F."/>
            <person name="Kauserud H."/>
        </authorList>
    </citation>
    <scope>NUCLEOTIDE SEQUENCE</scope>
    <source>
        <strain evidence="6">CBHHK002</strain>
    </source>
</reference>
<feature type="compositionally biased region" description="Acidic residues" evidence="4">
    <location>
        <begin position="506"/>
        <end position="522"/>
    </location>
</feature>
<proteinExistence type="inferred from homology"/>
<dbReference type="Proteomes" id="UP001218218">
    <property type="component" value="Unassembled WGS sequence"/>
</dbReference>
<feature type="region of interest" description="Disordered" evidence="4">
    <location>
        <begin position="615"/>
        <end position="668"/>
    </location>
</feature>
<evidence type="ECO:0000256" key="1">
    <source>
        <dbReference type="ARBA" id="ARBA00005234"/>
    </source>
</evidence>
<dbReference type="GO" id="GO:0008234">
    <property type="term" value="F:cysteine-type peptidase activity"/>
    <property type="evidence" value="ECO:0007669"/>
    <property type="project" value="InterPro"/>
</dbReference>
<feature type="region of interest" description="Disordered" evidence="4">
    <location>
        <begin position="323"/>
        <end position="354"/>
    </location>
</feature>
<evidence type="ECO:0000256" key="2">
    <source>
        <dbReference type="ARBA" id="ARBA00022670"/>
    </source>
</evidence>
<evidence type="ECO:0000313" key="6">
    <source>
        <dbReference type="EMBL" id="KAJ7321903.1"/>
    </source>
</evidence>
<gene>
    <name evidence="6" type="ORF">DFH08DRAFT_1030560</name>
</gene>
<keyword evidence="3" id="KW-0378">Hydrolase</keyword>
<name>A0AAD6ZHV5_9AGAR</name>
<dbReference type="SUPFAM" id="SSF54001">
    <property type="entry name" value="Cysteine proteinases"/>
    <property type="match status" value="1"/>
</dbReference>
<feature type="compositionally biased region" description="Low complexity" evidence="4">
    <location>
        <begin position="441"/>
        <end position="450"/>
    </location>
</feature>
<keyword evidence="2" id="KW-0645">Protease</keyword>
<dbReference type="EMBL" id="JARIHO010000049">
    <property type="protein sequence ID" value="KAJ7321903.1"/>
    <property type="molecule type" value="Genomic_DNA"/>
</dbReference>
<keyword evidence="7" id="KW-1185">Reference proteome</keyword>
<sequence>MIRARRLPIPDSKTVHKLAAGSRQSWLDGNQSIVYSHLGSNVTHFPLWILSYWVAVVDRKRDMWVPWRKAQEWVKNNKKIIAKNPTHTALAEDTTVMLAMLPWGLAKRGLSDLEPFHLLWRFLGTHWPLGSQMNDMLELLRYKINSDSELVKNTHVAGIKLLLKILARAADSGTYWTEQVRWIRDLGDDLVQKNTALITSAHLGPVTDEPHWVSIVVDCRDEVVVRYGDSFATPIPEEMGAALGWWLGQHTPKDIRFTDLPIARQTDSFSCGMLVGNANVHFTDPHVSLDAPTHVANTQLETFNRMAEKGLEQLEVERAIATVQDKDSDDRSDHTATTPLPPTAHLDSSNSDSDSEGPFFLRRIVCGAKFTFKSPLPTPSTSPSLGVHPTAVKQYSNAMLGMFYLLLPSPYRTGDVFGSSPPHAKRDGYGSDSESEGEGEAGPAAADEYGWGLEDNAPLPPDSQMATDSDTDAAAAAEYDDVPGLSEVSDSENDQSNTESLMPNLEDVDNSDDSNSDSDDDTPPAPAVHLAPPSALPRPVTPMPTAKTNHKISVYFQPEMAEERTIRRERDAREPMERAEMPVTVPEDDKEAFTGSDLYDDCDVPLSVVTDLLRSGGPPAVTTNFNVTEDGGITRAGDAELPDAEEEEEEEEEEEQTSEPEVCGRDQRQKIAARRYLGPAWEEH</sequence>
<dbReference type="InterPro" id="IPR038765">
    <property type="entry name" value="Papain-like_cys_pep_sf"/>
</dbReference>
<feature type="compositionally biased region" description="Acidic residues" evidence="4">
    <location>
        <begin position="640"/>
        <end position="658"/>
    </location>
</feature>
<dbReference type="GO" id="GO:0019783">
    <property type="term" value="F:ubiquitin-like protein peptidase activity"/>
    <property type="evidence" value="ECO:0007669"/>
    <property type="project" value="UniProtKB-ARBA"/>
</dbReference>
<evidence type="ECO:0000256" key="4">
    <source>
        <dbReference type="SAM" id="MobiDB-lite"/>
    </source>
</evidence>
<dbReference type="InterPro" id="IPR003653">
    <property type="entry name" value="Peptidase_C48_C"/>
</dbReference>
<dbReference type="PROSITE" id="PS50600">
    <property type="entry name" value="ULP_PROTEASE"/>
    <property type="match status" value="1"/>
</dbReference>
<feature type="compositionally biased region" description="Basic and acidic residues" evidence="4">
    <location>
        <begin position="561"/>
        <end position="580"/>
    </location>
</feature>
<comment type="caution">
    <text evidence="6">The sequence shown here is derived from an EMBL/GenBank/DDBJ whole genome shotgun (WGS) entry which is preliminary data.</text>
</comment>
<feature type="compositionally biased region" description="Low complexity" evidence="4">
    <location>
        <begin position="462"/>
        <end position="477"/>
    </location>
</feature>
<evidence type="ECO:0000259" key="5">
    <source>
        <dbReference type="PROSITE" id="PS50600"/>
    </source>
</evidence>
<protein>
    <recommendedName>
        <fullName evidence="5">Ubiquitin-like protease family profile domain-containing protein</fullName>
    </recommendedName>
</protein>
<feature type="domain" description="Ubiquitin-like protease family profile" evidence="5">
    <location>
        <begin position="103"/>
        <end position="282"/>
    </location>
</feature>
<accession>A0AAD6ZHV5</accession>
<feature type="compositionally biased region" description="Low complexity" evidence="4">
    <location>
        <begin position="335"/>
        <end position="347"/>
    </location>
</feature>
<organism evidence="6 7">
    <name type="scientific">Mycena albidolilacea</name>
    <dbReference type="NCBI Taxonomy" id="1033008"/>
    <lineage>
        <taxon>Eukaryota</taxon>
        <taxon>Fungi</taxon>
        <taxon>Dikarya</taxon>
        <taxon>Basidiomycota</taxon>
        <taxon>Agaricomycotina</taxon>
        <taxon>Agaricomycetes</taxon>
        <taxon>Agaricomycetidae</taxon>
        <taxon>Agaricales</taxon>
        <taxon>Marasmiineae</taxon>
        <taxon>Mycenaceae</taxon>
        <taxon>Mycena</taxon>
    </lineage>
</organism>
<dbReference type="GO" id="GO:0006508">
    <property type="term" value="P:proteolysis"/>
    <property type="evidence" value="ECO:0007669"/>
    <property type="project" value="UniProtKB-KW"/>
</dbReference>
<feature type="region of interest" description="Disordered" evidence="4">
    <location>
        <begin position="417"/>
        <end position="601"/>
    </location>
</feature>
<evidence type="ECO:0000256" key="3">
    <source>
        <dbReference type="ARBA" id="ARBA00022801"/>
    </source>
</evidence>